<keyword evidence="4" id="KW-0238">DNA-binding</keyword>
<keyword evidence="10" id="KW-1185">Reference proteome</keyword>
<keyword evidence="1" id="KW-0479">Metal-binding</keyword>
<evidence type="ECO:0000256" key="5">
    <source>
        <dbReference type="ARBA" id="ARBA00023163"/>
    </source>
</evidence>
<organism evidence="9 10">
    <name type="scientific">Diaporthe australafricana</name>
    <dbReference type="NCBI Taxonomy" id="127596"/>
    <lineage>
        <taxon>Eukaryota</taxon>
        <taxon>Fungi</taxon>
        <taxon>Dikarya</taxon>
        <taxon>Ascomycota</taxon>
        <taxon>Pezizomycotina</taxon>
        <taxon>Sordariomycetes</taxon>
        <taxon>Sordariomycetidae</taxon>
        <taxon>Diaporthales</taxon>
        <taxon>Diaporthaceae</taxon>
        <taxon>Diaporthe</taxon>
    </lineage>
</organism>
<feature type="domain" description="Xylanolytic transcriptional activator regulatory" evidence="8">
    <location>
        <begin position="181"/>
        <end position="307"/>
    </location>
</feature>
<evidence type="ECO:0000256" key="2">
    <source>
        <dbReference type="ARBA" id="ARBA00022833"/>
    </source>
</evidence>
<evidence type="ECO:0000256" key="3">
    <source>
        <dbReference type="ARBA" id="ARBA00023015"/>
    </source>
</evidence>
<keyword evidence="5" id="KW-0804">Transcription</keyword>
<evidence type="ECO:0000313" key="10">
    <source>
        <dbReference type="Proteomes" id="UP001583177"/>
    </source>
</evidence>
<gene>
    <name evidence="9" type="ORF">Daus18300_011333</name>
</gene>
<evidence type="ECO:0000256" key="4">
    <source>
        <dbReference type="ARBA" id="ARBA00023125"/>
    </source>
</evidence>
<keyword evidence="3" id="KW-0805">Transcription regulation</keyword>
<proteinExistence type="predicted"/>
<feature type="region of interest" description="Disordered" evidence="7">
    <location>
        <begin position="1"/>
        <end position="36"/>
    </location>
</feature>
<protein>
    <recommendedName>
        <fullName evidence="8">Xylanolytic transcriptional activator regulatory domain-containing protein</fullName>
    </recommendedName>
</protein>
<dbReference type="Pfam" id="PF04082">
    <property type="entry name" value="Fungal_trans"/>
    <property type="match status" value="1"/>
</dbReference>
<evidence type="ECO:0000256" key="7">
    <source>
        <dbReference type="SAM" id="MobiDB-lite"/>
    </source>
</evidence>
<keyword evidence="2" id="KW-0862">Zinc</keyword>
<evidence type="ECO:0000259" key="8">
    <source>
        <dbReference type="Pfam" id="PF04082"/>
    </source>
</evidence>
<evidence type="ECO:0000256" key="6">
    <source>
        <dbReference type="ARBA" id="ARBA00023242"/>
    </source>
</evidence>
<dbReference type="PANTHER" id="PTHR31313">
    <property type="entry name" value="TY1 ENHANCER ACTIVATOR"/>
    <property type="match status" value="1"/>
</dbReference>
<dbReference type="Proteomes" id="UP001583177">
    <property type="component" value="Unassembled WGS sequence"/>
</dbReference>
<evidence type="ECO:0000313" key="9">
    <source>
        <dbReference type="EMBL" id="KAL1854817.1"/>
    </source>
</evidence>
<comment type="caution">
    <text evidence="9">The sequence shown here is derived from an EMBL/GenBank/DDBJ whole genome shotgun (WGS) entry which is preliminary data.</text>
</comment>
<feature type="compositionally biased region" description="Basic residues" evidence="7">
    <location>
        <begin position="17"/>
        <end position="26"/>
    </location>
</feature>
<dbReference type="InterPro" id="IPR007219">
    <property type="entry name" value="XnlR_reg_dom"/>
</dbReference>
<dbReference type="InterPro" id="IPR051615">
    <property type="entry name" value="Transcr_Regulatory_Elem"/>
</dbReference>
<reference evidence="9 10" key="1">
    <citation type="journal article" date="2024" name="IMA Fungus">
        <title>IMA Genome - F19 : A genome assembly and annotation guide to empower mycologists, including annotated draft genome sequences of Ceratocystis pirilliformis, Diaporthe australafricana, Fusarium ophioides, Paecilomyces lecythidis, and Sporothrix stenoceras.</title>
        <authorList>
            <person name="Aylward J."/>
            <person name="Wilson A.M."/>
            <person name="Visagie C.M."/>
            <person name="Spraker J."/>
            <person name="Barnes I."/>
            <person name="Buitendag C."/>
            <person name="Ceriani C."/>
            <person name="Del Mar Angel L."/>
            <person name="du Plessis D."/>
            <person name="Fuchs T."/>
            <person name="Gasser K."/>
            <person name="Kramer D."/>
            <person name="Li W."/>
            <person name="Munsamy K."/>
            <person name="Piso A."/>
            <person name="Price J.L."/>
            <person name="Sonnekus B."/>
            <person name="Thomas C."/>
            <person name="van der Nest A."/>
            <person name="van Dijk A."/>
            <person name="van Heerden A."/>
            <person name="van Vuuren N."/>
            <person name="Yilmaz N."/>
            <person name="Duong T.A."/>
            <person name="van der Merwe N.A."/>
            <person name="Wingfield M.J."/>
            <person name="Wingfield B.D."/>
        </authorList>
    </citation>
    <scope>NUCLEOTIDE SEQUENCE [LARGE SCALE GENOMIC DNA]</scope>
    <source>
        <strain evidence="9 10">CMW 18300</strain>
    </source>
</reference>
<name>A0ABR3W717_9PEZI</name>
<sequence length="539" mass="61146">MDQDGQTYVHGPSSMMHRGRSGKHSSKGAADTQSSQAATKARLISYAVVQRQSESYVYQTPPATMDLDGVDVELAKHLIDLHWNRQHFAYLLTYRPAVMESLATGGRWCNKLLLNAMYYTSSLYSDRKCLRTSPDDTQSAGDRFYKRFRVLLVDEIVKPSIPSAAALLLTGAALVSQDINIDIEREWRRRLYWGALVTDATQSLYLGRQMALRPTEGRVPQLFLDTYEELEVWSPYIDEKHPAPAHSVLQGFHPQPAYAVSTFSALIKLAQISARITQTFYNINCVKRSQENLEHIKTEIEGELVMWQSSLPPHLRYEPGVDAVPPPHQITPHTTYHSLNILLQRPFLDGGYLQDLVSRQERVLNEKKCVNSALAIRKLVGAYRDGLTLRRAPFLLSYSVYSAVVAILRRQSKDDPEPFKEAIGFFWKALCELQRGCNFGLRKPVSIIREMMSELGESIPQPLEHSERETTLSRMMDMYTFGNTVPSSTSMHSDFGSQQSGNMNFDQSTPGYLDFLDDQERTITDDTLYGLFAQESAFF</sequence>
<dbReference type="CDD" id="cd12148">
    <property type="entry name" value="fungal_TF_MHR"/>
    <property type="match status" value="1"/>
</dbReference>
<evidence type="ECO:0000256" key="1">
    <source>
        <dbReference type="ARBA" id="ARBA00022723"/>
    </source>
</evidence>
<accession>A0ABR3W717</accession>
<dbReference type="EMBL" id="JAWRVE010000136">
    <property type="protein sequence ID" value="KAL1854817.1"/>
    <property type="molecule type" value="Genomic_DNA"/>
</dbReference>
<dbReference type="PANTHER" id="PTHR31313:SF86">
    <property type="entry name" value="ZN(2)-C6 FUNGAL-TYPE DOMAIN-CONTAINING PROTEIN"/>
    <property type="match status" value="1"/>
</dbReference>
<keyword evidence="6" id="KW-0539">Nucleus</keyword>